<feature type="region of interest" description="Disordered" evidence="1">
    <location>
        <begin position="1"/>
        <end position="47"/>
    </location>
</feature>
<dbReference type="Proteomes" id="UP000616114">
    <property type="component" value="Unassembled WGS sequence"/>
</dbReference>
<reference evidence="3" key="1">
    <citation type="journal article" date="2014" name="Int. J. Syst. Evol. Microbiol.">
        <title>Complete genome sequence of Corynebacterium casei LMG S-19264T (=DSM 44701T), isolated from a smear-ripened cheese.</title>
        <authorList>
            <consortium name="US DOE Joint Genome Institute (JGI-PGF)"/>
            <person name="Walter F."/>
            <person name="Albersmeier A."/>
            <person name="Kalinowski J."/>
            <person name="Ruckert C."/>
        </authorList>
    </citation>
    <scope>NUCLEOTIDE SEQUENCE</scope>
    <source>
        <strain evidence="3">CGMCC 1.12785</strain>
    </source>
</reference>
<dbReference type="Pfam" id="PF26003">
    <property type="entry name" value="Integrase_N_phage"/>
    <property type="match status" value="1"/>
</dbReference>
<dbReference type="AlphaFoldDB" id="A0A8J2TYD8"/>
<keyword evidence="4" id="KW-1185">Reference proteome</keyword>
<evidence type="ECO:0000313" key="4">
    <source>
        <dbReference type="Proteomes" id="UP000616114"/>
    </source>
</evidence>
<feature type="compositionally biased region" description="Basic and acidic residues" evidence="1">
    <location>
        <begin position="1"/>
        <end position="15"/>
    </location>
</feature>
<evidence type="ECO:0000259" key="2">
    <source>
        <dbReference type="Pfam" id="PF26003"/>
    </source>
</evidence>
<evidence type="ECO:0000313" key="3">
    <source>
        <dbReference type="EMBL" id="GGA15225.1"/>
    </source>
</evidence>
<feature type="domain" description="Phage L5-like integrase N-terminal" evidence="2">
    <location>
        <begin position="15"/>
        <end position="69"/>
    </location>
</feature>
<protein>
    <recommendedName>
        <fullName evidence="2">Phage L5-like integrase N-terminal domain-containing protein</fullName>
    </recommendedName>
</protein>
<accession>A0A8J2TYD8</accession>
<sequence length="97" mass="10859">MSTTKKRETAPKRETWGSLRKLPSGRWQARYPAPDGQMHSARTEDDKPLTFLTKTDARTWLASVHTKIAQGEWEPPSVVAARRRAEAEAEEASGVTP</sequence>
<name>A0A8J2TYD8_9MICO</name>
<gene>
    <name evidence="3" type="ORF">GCM10011333_17880</name>
</gene>
<dbReference type="EMBL" id="BMFY01000006">
    <property type="protein sequence ID" value="GGA15225.1"/>
    <property type="molecule type" value="Genomic_DNA"/>
</dbReference>
<comment type="caution">
    <text evidence="3">The sequence shown here is derived from an EMBL/GenBank/DDBJ whole genome shotgun (WGS) entry which is preliminary data.</text>
</comment>
<dbReference type="InterPro" id="IPR058717">
    <property type="entry name" value="Phage_L5_Integrase_N"/>
</dbReference>
<reference evidence="3" key="2">
    <citation type="submission" date="2020-09" db="EMBL/GenBank/DDBJ databases">
        <authorList>
            <person name="Sun Q."/>
            <person name="Zhou Y."/>
        </authorList>
    </citation>
    <scope>NUCLEOTIDE SEQUENCE</scope>
    <source>
        <strain evidence="3">CGMCC 1.12785</strain>
    </source>
</reference>
<organism evidence="3 4">
    <name type="scientific">Sediminivirga luteola</name>
    <dbReference type="NCBI Taxonomy" id="1774748"/>
    <lineage>
        <taxon>Bacteria</taxon>
        <taxon>Bacillati</taxon>
        <taxon>Actinomycetota</taxon>
        <taxon>Actinomycetes</taxon>
        <taxon>Micrococcales</taxon>
        <taxon>Brevibacteriaceae</taxon>
        <taxon>Sediminivirga</taxon>
    </lineage>
</organism>
<dbReference type="RefSeq" id="WP_229745025.1">
    <property type="nucleotide sequence ID" value="NZ_BMFY01000006.1"/>
</dbReference>
<evidence type="ECO:0000256" key="1">
    <source>
        <dbReference type="SAM" id="MobiDB-lite"/>
    </source>
</evidence>
<proteinExistence type="predicted"/>